<comment type="caution">
    <text evidence="2">The sequence shown here is derived from an EMBL/GenBank/DDBJ whole genome shotgun (WGS) entry which is preliminary data.</text>
</comment>
<keyword evidence="3" id="KW-1185">Reference proteome</keyword>
<feature type="region of interest" description="Disordered" evidence="1">
    <location>
        <begin position="59"/>
        <end position="139"/>
    </location>
</feature>
<reference evidence="2" key="2">
    <citation type="submission" date="2020-11" db="EMBL/GenBank/DDBJ databases">
        <authorList>
            <person name="McCartney M.A."/>
            <person name="Auch B."/>
            <person name="Kono T."/>
            <person name="Mallez S."/>
            <person name="Becker A."/>
            <person name="Gohl D.M."/>
            <person name="Silverstein K.A.T."/>
            <person name="Koren S."/>
            <person name="Bechman K.B."/>
            <person name="Herman A."/>
            <person name="Abrahante J.E."/>
            <person name="Garbe J."/>
        </authorList>
    </citation>
    <scope>NUCLEOTIDE SEQUENCE</scope>
    <source>
        <strain evidence="2">Duluth1</strain>
        <tissue evidence="2">Whole animal</tissue>
    </source>
</reference>
<protein>
    <submittedName>
        <fullName evidence="2">Uncharacterized protein</fullName>
    </submittedName>
</protein>
<evidence type="ECO:0000256" key="1">
    <source>
        <dbReference type="SAM" id="MobiDB-lite"/>
    </source>
</evidence>
<accession>A0A9D4H7L0</accession>
<evidence type="ECO:0000313" key="2">
    <source>
        <dbReference type="EMBL" id="KAH3831099.1"/>
    </source>
</evidence>
<dbReference type="EMBL" id="JAIWYP010000004">
    <property type="protein sequence ID" value="KAH3831099.1"/>
    <property type="molecule type" value="Genomic_DNA"/>
</dbReference>
<dbReference type="Proteomes" id="UP000828390">
    <property type="component" value="Unassembled WGS sequence"/>
</dbReference>
<organism evidence="2 3">
    <name type="scientific">Dreissena polymorpha</name>
    <name type="common">Zebra mussel</name>
    <name type="synonym">Mytilus polymorpha</name>
    <dbReference type="NCBI Taxonomy" id="45954"/>
    <lineage>
        <taxon>Eukaryota</taxon>
        <taxon>Metazoa</taxon>
        <taxon>Spiralia</taxon>
        <taxon>Lophotrochozoa</taxon>
        <taxon>Mollusca</taxon>
        <taxon>Bivalvia</taxon>
        <taxon>Autobranchia</taxon>
        <taxon>Heteroconchia</taxon>
        <taxon>Euheterodonta</taxon>
        <taxon>Imparidentia</taxon>
        <taxon>Neoheterodontei</taxon>
        <taxon>Myida</taxon>
        <taxon>Dreissenoidea</taxon>
        <taxon>Dreissenidae</taxon>
        <taxon>Dreissena</taxon>
    </lineage>
</organism>
<evidence type="ECO:0000313" key="3">
    <source>
        <dbReference type="Proteomes" id="UP000828390"/>
    </source>
</evidence>
<name>A0A9D4H7L0_DREPO</name>
<feature type="compositionally biased region" description="Basic and acidic residues" evidence="1">
    <location>
        <begin position="59"/>
        <end position="111"/>
    </location>
</feature>
<proteinExistence type="predicted"/>
<reference evidence="2" key="1">
    <citation type="journal article" date="2019" name="bioRxiv">
        <title>The Genome of the Zebra Mussel, Dreissena polymorpha: A Resource for Invasive Species Research.</title>
        <authorList>
            <person name="McCartney M.A."/>
            <person name="Auch B."/>
            <person name="Kono T."/>
            <person name="Mallez S."/>
            <person name="Zhang Y."/>
            <person name="Obille A."/>
            <person name="Becker A."/>
            <person name="Abrahante J.E."/>
            <person name="Garbe J."/>
            <person name="Badalamenti J.P."/>
            <person name="Herman A."/>
            <person name="Mangelson H."/>
            <person name="Liachko I."/>
            <person name="Sullivan S."/>
            <person name="Sone E.D."/>
            <person name="Koren S."/>
            <person name="Silverstein K.A.T."/>
            <person name="Beckman K.B."/>
            <person name="Gohl D.M."/>
        </authorList>
    </citation>
    <scope>NUCLEOTIDE SEQUENCE</scope>
    <source>
        <strain evidence="2">Duluth1</strain>
        <tissue evidence="2">Whole animal</tissue>
    </source>
</reference>
<dbReference type="AlphaFoldDB" id="A0A9D4H7L0"/>
<gene>
    <name evidence="2" type="ORF">DPMN_104361</name>
</gene>
<sequence length="161" mass="18467">MEQADDNKENCIAETVGEKHRANSRMVEKTLEKEVTSKSFNSENHLLVKIYHELGKSVNDDHKKMPFSKDDNVQEQTSVHDIDNKIDLAESNVKGDDNDCKGNDQKRKTMYDDDDSFTQSIDSKNTMKPEFIDENNDISPENSFIANQLQKDLRQSLKSPN</sequence>